<dbReference type="AlphaFoldDB" id="C0QE28"/>
<sequence>MHLKDEFRKIVTHLTAQFTIPPIEKVFFPPFYKGGQPKEAEFMAISLEGGAAGLSYMLLPDSKEQAYTKLQPENFIGKKPIEYALEFGTTDQIRQMISLAAINAVCQQVMRMTCFEVDTTTDSLGLLSISKNDRVGMVGLFHPLIKTIQKTGAQLVVVEKKADLIKNFPDLQITLDPAELQTCNKVLCTGTTILNNSLDDILTHCSLNALISVIGPTVGFFPDPLFARGVNVVGGRVVKDGDMLIRRLEQRERWGETTEKVCFRKETYVGII</sequence>
<dbReference type="Proteomes" id="UP000000442">
    <property type="component" value="Chromosome"/>
</dbReference>
<organism evidence="2 3">
    <name type="scientific">Desulforapulum autotrophicum (strain ATCC 43914 / DSM 3382 / VKM B-1955 / HRM2)</name>
    <name type="common">Desulfobacterium autotrophicum</name>
    <dbReference type="NCBI Taxonomy" id="177437"/>
    <lineage>
        <taxon>Bacteria</taxon>
        <taxon>Pseudomonadati</taxon>
        <taxon>Thermodesulfobacteriota</taxon>
        <taxon>Desulfobacteria</taxon>
        <taxon>Desulfobacterales</taxon>
        <taxon>Desulfobacteraceae</taxon>
        <taxon>Desulforapulum</taxon>
    </lineage>
</organism>
<proteinExistence type="predicted"/>
<name>C0QE28_DESAH</name>
<evidence type="ECO:0000259" key="1">
    <source>
        <dbReference type="Pfam" id="PF04016"/>
    </source>
</evidence>
<dbReference type="SUPFAM" id="SSF159713">
    <property type="entry name" value="Dhaf3308-like"/>
    <property type="match status" value="1"/>
</dbReference>
<dbReference type="HOGENOM" id="CLU_076326_1_1_7"/>
<gene>
    <name evidence="2" type="ordered locus">HRM2_43930</name>
</gene>
<dbReference type="KEGG" id="dat:HRM2_43930"/>
<keyword evidence="3" id="KW-1185">Reference proteome</keyword>
<dbReference type="eggNOG" id="COG2014">
    <property type="taxonomic scope" value="Bacteria"/>
</dbReference>
<dbReference type="OrthoDB" id="252759at2"/>
<feature type="domain" description="Putative heavy-metal chelation" evidence="1">
    <location>
        <begin position="124"/>
        <end position="259"/>
    </location>
</feature>
<dbReference type="Gene3D" id="3.40.50.11590">
    <property type="match status" value="1"/>
</dbReference>
<dbReference type="Pfam" id="PF04016">
    <property type="entry name" value="DUF364"/>
    <property type="match status" value="1"/>
</dbReference>
<dbReference type="STRING" id="177437.HRM2_43930"/>
<protein>
    <recommendedName>
        <fullName evidence="1">Putative heavy-metal chelation domain-containing protein</fullName>
    </recommendedName>
</protein>
<dbReference type="RefSeq" id="WP_015906177.1">
    <property type="nucleotide sequence ID" value="NC_012108.1"/>
</dbReference>
<evidence type="ECO:0000313" key="2">
    <source>
        <dbReference type="EMBL" id="ACN17449.1"/>
    </source>
</evidence>
<reference evidence="2 3" key="1">
    <citation type="journal article" date="2009" name="Environ. Microbiol.">
        <title>Genome sequence of Desulfobacterium autotrophicum HRM2, a marine sulfate reducer oxidizing organic carbon completely to carbon dioxide.</title>
        <authorList>
            <person name="Strittmatter A.W."/>
            <person name="Liesegang H."/>
            <person name="Rabus R."/>
            <person name="Decker I."/>
            <person name="Amann J."/>
            <person name="Andres S."/>
            <person name="Henne A."/>
            <person name="Fricke W.F."/>
            <person name="Martinez-Arias R."/>
            <person name="Bartels D."/>
            <person name="Goesmann A."/>
            <person name="Krause L."/>
            <person name="Puehler A."/>
            <person name="Klenk H.P."/>
            <person name="Richter M."/>
            <person name="Schuler M."/>
            <person name="Gloeckner F.O."/>
            <person name="Meyerdierks A."/>
            <person name="Gottschalk G."/>
            <person name="Amann R."/>
        </authorList>
    </citation>
    <scope>NUCLEOTIDE SEQUENCE [LARGE SCALE GENOMIC DNA]</scope>
    <source>
        <strain evidence="3">ATCC 43914 / DSM 3382 / HRM2</strain>
    </source>
</reference>
<evidence type="ECO:0000313" key="3">
    <source>
        <dbReference type="Proteomes" id="UP000000442"/>
    </source>
</evidence>
<accession>C0QE28</accession>
<dbReference type="EMBL" id="CP001087">
    <property type="protein sequence ID" value="ACN17449.1"/>
    <property type="molecule type" value="Genomic_DNA"/>
</dbReference>
<dbReference type="InterPro" id="IPR007161">
    <property type="entry name" value="DUF364"/>
</dbReference>